<comment type="catalytic activity">
    <reaction evidence="13">
        <text>[(1-&gt;3)-beta-D-glucosyl](n) + UDP-alpha-D-glucose = [(1-&gt;3)-beta-D-glucosyl](n+1) + UDP + H(+)</text>
        <dbReference type="Rhea" id="RHEA:21476"/>
        <dbReference type="Rhea" id="RHEA-COMP:11146"/>
        <dbReference type="Rhea" id="RHEA-COMP:14303"/>
        <dbReference type="ChEBI" id="CHEBI:15378"/>
        <dbReference type="ChEBI" id="CHEBI:37671"/>
        <dbReference type="ChEBI" id="CHEBI:58223"/>
        <dbReference type="ChEBI" id="CHEBI:58885"/>
        <dbReference type="EC" id="2.4.1.34"/>
    </reaction>
</comment>
<gene>
    <name evidence="20 21 22" type="primary">LOC116209425</name>
    <name evidence="17" type="ORF">CDL15_Pgr016859</name>
</gene>
<dbReference type="InterPro" id="IPR026899">
    <property type="entry name" value="FKS1-like_dom1"/>
</dbReference>
<evidence type="ECO:0000313" key="18">
    <source>
        <dbReference type="Proteomes" id="UP000197138"/>
    </source>
</evidence>
<feature type="transmembrane region" description="Helical" evidence="15">
    <location>
        <begin position="1433"/>
        <end position="1453"/>
    </location>
</feature>
<evidence type="ECO:0000256" key="4">
    <source>
        <dbReference type="ARBA" id="ARBA00022475"/>
    </source>
</evidence>
<feature type="transmembrane region" description="Helical" evidence="15">
    <location>
        <begin position="535"/>
        <end position="552"/>
    </location>
</feature>
<dbReference type="PANTHER" id="PTHR12741">
    <property type="entry name" value="LYST-INTERACTING PROTEIN LIP5 DOPAMINE RESPONSIVE PROTEIN DRG-1"/>
    <property type="match status" value="1"/>
</dbReference>
<organism evidence="17 18">
    <name type="scientific">Punica granatum</name>
    <name type="common">Pomegranate</name>
    <dbReference type="NCBI Taxonomy" id="22663"/>
    <lineage>
        <taxon>Eukaryota</taxon>
        <taxon>Viridiplantae</taxon>
        <taxon>Streptophyta</taxon>
        <taxon>Embryophyta</taxon>
        <taxon>Tracheophyta</taxon>
        <taxon>Spermatophyta</taxon>
        <taxon>Magnoliopsida</taxon>
        <taxon>eudicotyledons</taxon>
        <taxon>Gunneridae</taxon>
        <taxon>Pentapetalae</taxon>
        <taxon>rosids</taxon>
        <taxon>malvids</taxon>
        <taxon>Myrtales</taxon>
        <taxon>Lythraceae</taxon>
        <taxon>Punica</taxon>
    </lineage>
</organism>
<feature type="transmembrane region" description="Helical" evidence="15">
    <location>
        <begin position="458"/>
        <end position="474"/>
    </location>
</feature>
<evidence type="ECO:0000256" key="11">
    <source>
        <dbReference type="ARBA" id="ARBA00023316"/>
    </source>
</evidence>
<keyword evidence="7 15" id="KW-0812">Transmembrane</keyword>
<feature type="transmembrane region" description="Helical" evidence="15">
    <location>
        <begin position="1401"/>
        <end position="1421"/>
    </location>
</feature>
<dbReference type="GO" id="GO:0006075">
    <property type="term" value="P:(1-&gt;3)-beta-D-glucan biosynthetic process"/>
    <property type="evidence" value="ECO:0007669"/>
    <property type="project" value="InterPro"/>
</dbReference>
<evidence type="ECO:0000256" key="15">
    <source>
        <dbReference type="SAM" id="Phobius"/>
    </source>
</evidence>
<dbReference type="GO" id="GO:0000148">
    <property type="term" value="C:1,3-beta-D-glucan synthase complex"/>
    <property type="evidence" value="ECO:0007669"/>
    <property type="project" value="InterPro"/>
</dbReference>
<evidence type="ECO:0000256" key="12">
    <source>
        <dbReference type="ARBA" id="ARBA00032165"/>
    </source>
</evidence>
<keyword evidence="5" id="KW-0328">Glycosyltransferase</keyword>
<dbReference type="SMART" id="SM01205">
    <property type="entry name" value="FKS1_dom1"/>
    <property type="match status" value="1"/>
</dbReference>
<keyword evidence="9 15" id="KW-1133">Transmembrane helix</keyword>
<reference evidence="20 21" key="4">
    <citation type="submission" date="2025-04" db="UniProtKB">
        <authorList>
            <consortium name="RefSeq"/>
        </authorList>
    </citation>
    <scope>IDENTIFICATION</scope>
    <source>
        <tissue evidence="20 21">Leaf</tissue>
    </source>
</reference>
<feature type="transmembrane region" description="Helical" evidence="15">
    <location>
        <begin position="1627"/>
        <end position="1649"/>
    </location>
</feature>
<protein>
    <recommendedName>
        <fullName evidence="12">1,3-beta-glucan synthase</fullName>
        <ecNumber evidence="3">2.4.1.34</ecNumber>
    </recommendedName>
    <alternativeName>
        <fullName evidence="12">1,3-beta-glucan synthase</fullName>
    </alternativeName>
</protein>
<reference evidence="17" key="2">
    <citation type="submission" date="2017-06" db="EMBL/GenBank/DDBJ databases">
        <title>The pomegranate genome and the genomics of punicalagin biosynthesis.</title>
        <authorList>
            <person name="Xu C."/>
        </authorList>
    </citation>
    <scope>NUCLEOTIDE SEQUENCE [LARGE SCALE GENOMIC DNA]</scope>
    <source>
        <tissue evidence="17">Fresh leaf</tissue>
    </source>
</reference>
<dbReference type="EC" id="2.4.1.34" evidence="3"/>
<feature type="transmembrane region" description="Helical" evidence="15">
    <location>
        <begin position="1728"/>
        <end position="1750"/>
    </location>
</feature>
<evidence type="ECO:0000313" key="21">
    <source>
        <dbReference type="RefSeq" id="XP_031398917.1"/>
    </source>
</evidence>
<dbReference type="EMBL" id="MTKT01002534">
    <property type="protein sequence ID" value="OWM77462.1"/>
    <property type="molecule type" value="Genomic_DNA"/>
</dbReference>
<dbReference type="GO" id="GO:0003843">
    <property type="term" value="F:1,3-beta-D-glucan synthase activity"/>
    <property type="evidence" value="ECO:0007669"/>
    <property type="project" value="UniProtKB-EC"/>
</dbReference>
<feature type="transmembrane region" description="Helical" evidence="15">
    <location>
        <begin position="1661"/>
        <end position="1683"/>
    </location>
</feature>
<name>A0A218WZH0_PUNGR</name>
<feature type="region of interest" description="Disordered" evidence="14">
    <location>
        <begin position="1"/>
        <end position="24"/>
    </location>
</feature>
<evidence type="ECO:0000256" key="10">
    <source>
        <dbReference type="ARBA" id="ARBA00023136"/>
    </source>
</evidence>
<dbReference type="InterPro" id="IPR058851">
    <property type="entry name" value="CALS1_helical"/>
</dbReference>
<feature type="domain" description="1,3-beta-glucan synthase component FKS1-like" evidence="16">
    <location>
        <begin position="160"/>
        <end position="276"/>
    </location>
</feature>
<dbReference type="RefSeq" id="XP_031398917.1">
    <property type="nucleotide sequence ID" value="XM_031543057.1"/>
</dbReference>
<dbReference type="Proteomes" id="UP000197138">
    <property type="component" value="Unassembled WGS sequence"/>
</dbReference>
<evidence type="ECO:0000256" key="13">
    <source>
        <dbReference type="ARBA" id="ARBA00047777"/>
    </source>
</evidence>
<evidence type="ECO:0000313" key="22">
    <source>
        <dbReference type="RefSeq" id="XP_031398918.1"/>
    </source>
</evidence>
<evidence type="ECO:0000256" key="2">
    <source>
        <dbReference type="ARBA" id="ARBA00009040"/>
    </source>
</evidence>
<keyword evidence="11" id="KW-0961">Cell wall biogenesis/degradation</keyword>
<dbReference type="GO" id="GO:0005886">
    <property type="term" value="C:plasma membrane"/>
    <property type="evidence" value="ECO:0007669"/>
    <property type="project" value="UniProtKB-SubCell"/>
</dbReference>
<feature type="transmembrane region" description="Helical" evidence="15">
    <location>
        <begin position="312"/>
        <end position="331"/>
    </location>
</feature>
<dbReference type="GO" id="GO:0071555">
    <property type="term" value="P:cell wall organization"/>
    <property type="evidence" value="ECO:0007669"/>
    <property type="project" value="UniProtKB-KW"/>
</dbReference>
<keyword evidence="10 15" id="KW-0472">Membrane</keyword>
<evidence type="ECO:0000313" key="19">
    <source>
        <dbReference type="Proteomes" id="UP000515151"/>
    </source>
</evidence>
<feature type="transmembrane region" description="Helical" evidence="15">
    <location>
        <begin position="557"/>
        <end position="576"/>
    </location>
</feature>
<sequence>MNLRQRPLATRRRETGYPPPPPRPSEVYNIIPIHDLLLTDHPSLRYPEVRAVAAALRLVDDLRKPPFVQWMPDMDLMDWVGHFFGFQADNVRNQREHLVLHLANSQMRLTPPPPSPDALYPAVVHNFRKQLLKNYTSWCSYLGRRSSLWLSHRNDTAGLRRELMYIALYLLIWGEAANLRFMPECLCYIFHHMAMELNHIVEDDIDKDTGRPFLPSISGQNAFLKCVVMPIYQTIKVEVESSRNGSAPHSAWRNYDDLNEYFWSRRCFYSLKWPIDPSSTYFASTDKSLRVGKTGFVEQRSFWNVFRSFDRLWVGLILFLQAMIIVAWPETDYPWQALEKRDVQVELLTIFITWSGLRFWQAILDAGTQYSLVSRETKLLGLRMVLKGLVALTWTIVFGVFYGQIWIQKNSDGNWSGEANRKIFVFLETALVFIIPELLALALFVLPWIRILIEELDWSVIYVFTWWFHTRIFVGRGVREGLVNNIKYALFWAVVLISKICFSYFLQISPLVGPTKALLKARNITYQWHEFFGNTNRLSVILIWAPVIIIYFMDIQIWYSIFSAFVGGAIGLFSHLGEIRNIGQLRLRFQFFASAMQFNLMPEEQMSTTKATMVRKLRDAIHRLKLRYGLGQPFKKIESSQVEATRFALIWNEIIITMREEDLISDQDFELLELPPNCWNIRVIRWPCALLCNELLLALSQASELADFPDRFLWSRICANEYRRCAVIEAYDSIKYLITLIIKEETEEKSIVMKLLYVIEETIGREELTRDYKMTVLPQIHAKLISLVELLMSLSKDISEIVNVLQALYELAVREFPKLKKPIAILRQEGLAPRDPGTDAGFLFENAIELPDDDEDSIFYRHLRRLHTILTSRDKMQNVPSNLEARRRIAFFSNSLFMNMPRAPYVEKMMAFSVLTPYYDEEVLFGKESLRSENEDGISTLFYLQRIYEDEWRNFLERMRRDGMEDENELWTSRVRDLRQWASYRGQTLSRTVRGMMYYYRALKMLSFLDLASEMDIRIGSQDIASHLSLRHYGSAGNGRLNSVQTPPTPQNRNLNRAASGVSLLFKGNEHGIALMKFTYVITCQVYGEQKAKKESKADEIFNLLKNNEALRVAYVDEVHLGREEVEYYSVLVKYDQQLQREVEIYRVQLPGPIKLGEGKPENQNHAIIFTRGDAVQTIDMNQDNYFEEALKMRNLLEEFKKFYGIRRPTILGVRENIFTGSVSSLAWFMSAQEMSFVTLGQRVLANPLKVRMHYGHPDVFDRFWFLTRGGLSKASRLINISEDIFAGFNCTLRGGNVTHHEYIQVGKGRDVGLNQISMFEAKVASGNGEQVLSRDVYRLGHRLDFFRMLSVFYSTIGYYFNSLLLVLTVYAFLWGRLYLALSGVEKAVKDRSNDIKSLQVILNQQFVVQLGLFTALPMVVENSLEHGFLPAVWDFITMQLQLASFFFTFSMGTRTHFFGRTILHGGAKYRATGRGFVVQHKSFAENYRLYARSHFVKAIELGVILIVYASQSPLAKSTFVYILMTISSWFLVVSWIMSPFIFNPSGFDWLKTVYDYEDFMRWIWNGGGMLNKADQSWETWWHEEQDHLRTTGLWGKLLEIILDLRFFFFQYGVVYHLKIVGGDTSIAVYLLSWIYMVVAIGIYIIIAYARDKYAAKKHMYYRLVQLIVILVMALLITILLKFTKFNFVDLVKSFLAFIPTGWGLISIALVLRPFLQSTIVWETLVSLARLYDMLFGIIVMAPMALLSWLPGFQEMQTRVLFNEAFSRGLQISMILAGKKSS</sequence>
<evidence type="ECO:0000313" key="20">
    <source>
        <dbReference type="RefSeq" id="XP_031398916.1"/>
    </source>
</evidence>
<dbReference type="RefSeq" id="XP_031398918.1">
    <property type="nucleotide sequence ID" value="XM_031543058.1"/>
</dbReference>
<evidence type="ECO:0000256" key="5">
    <source>
        <dbReference type="ARBA" id="ARBA00022676"/>
    </source>
</evidence>
<dbReference type="InterPro" id="IPR003440">
    <property type="entry name" value="Glyco_trans_48_dom"/>
</dbReference>
<reference evidence="18" key="1">
    <citation type="journal article" date="2017" name="Plant J.">
        <title>The pomegranate (Punica granatum L.) genome and the genomics of punicalagin biosynthesis.</title>
        <authorList>
            <person name="Qin G."/>
            <person name="Xu C."/>
            <person name="Ming R."/>
            <person name="Tang H."/>
            <person name="Guyot R."/>
            <person name="Kramer E.M."/>
            <person name="Hu Y."/>
            <person name="Yi X."/>
            <person name="Qi Y."/>
            <person name="Xu X."/>
            <person name="Gao Z."/>
            <person name="Pan H."/>
            <person name="Jian J."/>
            <person name="Tian Y."/>
            <person name="Yue Z."/>
            <person name="Xu Y."/>
        </authorList>
    </citation>
    <scope>NUCLEOTIDE SEQUENCE [LARGE SCALE GENOMIC DNA]</scope>
    <source>
        <strain evidence="18">cv. Dabenzi</strain>
    </source>
</reference>
<feature type="transmembrane region" description="Helical" evidence="15">
    <location>
        <begin position="423"/>
        <end position="446"/>
    </location>
</feature>
<dbReference type="Pfam" id="PF14288">
    <property type="entry name" value="FKS1_dom1"/>
    <property type="match status" value="1"/>
</dbReference>
<evidence type="ECO:0000259" key="16">
    <source>
        <dbReference type="SMART" id="SM01205"/>
    </source>
</evidence>
<dbReference type="OrthoDB" id="1880850at2759"/>
<comment type="subcellular location">
    <subcellularLocation>
        <location evidence="1">Cell membrane</location>
        <topology evidence="1">Multi-pass membrane protein</topology>
    </subcellularLocation>
</comment>
<evidence type="ECO:0000313" key="17">
    <source>
        <dbReference type="EMBL" id="OWM77462.1"/>
    </source>
</evidence>
<keyword evidence="6" id="KW-0808">Transferase</keyword>
<evidence type="ECO:0000256" key="9">
    <source>
        <dbReference type="ARBA" id="ARBA00022989"/>
    </source>
</evidence>
<evidence type="ECO:0000256" key="6">
    <source>
        <dbReference type="ARBA" id="ARBA00022679"/>
    </source>
</evidence>
<reference evidence="19" key="3">
    <citation type="journal article" date="2020" name="Plant Biotechnol. J.">
        <title>The pomegranate (Punica granatum L.) draft genome dissects genetic divergence between soft- and hard-seeded cultivars.</title>
        <authorList>
            <person name="Luo X."/>
            <person name="Li H."/>
            <person name="Wu Z."/>
            <person name="Yao W."/>
            <person name="Zhao P."/>
            <person name="Cao D."/>
            <person name="Yu H."/>
            <person name="Li K."/>
            <person name="Poudel K."/>
            <person name="Zhao D."/>
            <person name="Zhang F."/>
            <person name="Xia X."/>
            <person name="Chen L."/>
            <person name="Wang Q."/>
            <person name="Jing D."/>
            <person name="Cao S."/>
        </authorList>
    </citation>
    <scope>NUCLEOTIDE SEQUENCE [LARGE SCALE GENOMIC DNA]</scope>
</reference>
<feature type="transmembrane region" description="Helical" evidence="15">
    <location>
        <begin position="1695"/>
        <end position="1716"/>
    </location>
</feature>
<evidence type="ECO:0000256" key="1">
    <source>
        <dbReference type="ARBA" id="ARBA00004651"/>
    </source>
</evidence>
<evidence type="ECO:0000256" key="8">
    <source>
        <dbReference type="ARBA" id="ARBA00022960"/>
    </source>
</evidence>
<evidence type="ECO:0000256" key="7">
    <source>
        <dbReference type="ARBA" id="ARBA00022692"/>
    </source>
</evidence>
<evidence type="ECO:0000256" key="14">
    <source>
        <dbReference type="SAM" id="MobiDB-lite"/>
    </source>
</evidence>
<comment type="similarity">
    <text evidence="2">Belongs to the glycosyltransferase 48 family.</text>
</comment>
<feature type="transmembrane region" description="Helical" evidence="15">
    <location>
        <begin position="486"/>
        <end position="506"/>
    </location>
</feature>
<dbReference type="Pfam" id="PF25968">
    <property type="entry name" value="CALS1"/>
    <property type="match status" value="1"/>
</dbReference>
<dbReference type="Proteomes" id="UP000515151">
    <property type="component" value="Chromosome 5"/>
</dbReference>
<feature type="transmembrane region" description="Helical" evidence="15">
    <location>
        <begin position="1522"/>
        <end position="1543"/>
    </location>
</feature>
<evidence type="ECO:0000256" key="3">
    <source>
        <dbReference type="ARBA" id="ARBA00012589"/>
    </source>
</evidence>
<keyword evidence="4" id="KW-1003">Cell membrane</keyword>
<feature type="transmembrane region" description="Helical" evidence="15">
    <location>
        <begin position="1598"/>
        <end position="1615"/>
    </location>
</feature>
<dbReference type="Pfam" id="PF02364">
    <property type="entry name" value="Glucan_synthase"/>
    <property type="match status" value="1"/>
</dbReference>
<proteinExistence type="inferred from homology"/>
<keyword evidence="8" id="KW-0133">Cell shape</keyword>
<feature type="transmembrane region" description="Helical" evidence="15">
    <location>
        <begin position="1359"/>
        <end position="1380"/>
    </location>
</feature>
<keyword evidence="19" id="KW-1185">Reference proteome</keyword>
<dbReference type="GeneID" id="116209425"/>
<dbReference type="GO" id="GO:0008360">
    <property type="term" value="P:regulation of cell shape"/>
    <property type="evidence" value="ECO:0007669"/>
    <property type="project" value="UniProtKB-KW"/>
</dbReference>
<dbReference type="RefSeq" id="XP_031398916.1">
    <property type="nucleotide sequence ID" value="XM_031543056.1"/>
</dbReference>
<feature type="transmembrane region" description="Helical" evidence="15">
    <location>
        <begin position="384"/>
        <end position="402"/>
    </location>
</feature>
<accession>A0A218WZH0</accession>
<dbReference type="PANTHER" id="PTHR12741:SF102">
    <property type="entry name" value="CALLOSE SYNTHASE 11"/>
    <property type="match status" value="1"/>
</dbReference>